<dbReference type="AlphaFoldDB" id="A0A1W2CTJ2"/>
<dbReference type="Proteomes" id="UP000192656">
    <property type="component" value="Unassembled WGS sequence"/>
</dbReference>
<dbReference type="STRING" id="937218.SAMN06297251_111117"/>
<dbReference type="RefSeq" id="WP_170923287.1">
    <property type="nucleotide sequence ID" value="NZ_FWXR01000011.1"/>
</dbReference>
<evidence type="ECO:0000313" key="1">
    <source>
        <dbReference type="EMBL" id="SMC88549.1"/>
    </source>
</evidence>
<gene>
    <name evidence="1" type="ORF">SAMN06297251_111117</name>
</gene>
<keyword evidence="2" id="KW-1185">Reference proteome</keyword>
<evidence type="ECO:0000313" key="2">
    <source>
        <dbReference type="Proteomes" id="UP000192656"/>
    </source>
</evidence>
<name>A0A1W2CTJ2_9HYPH</name>
<dbReference type="EMBL" id="FWXR01000011">
    <property type="protein sequence ID" value="SMC88549.1"/>
    <property type="molecule type" value="Genomic_DNA"/>
</dbReference>
<sequence length="49" mass="5474">MSRATLLQRLDELQAHPKFAKRDIKTVSAILSLEALAQHVKVCEESAAR</sequence>
<organism evidence="1 2">
    <name type="scientific">Fulvimarina manganoxydans</name>
    <dbReference type="NCBI Taxonomy" id="937218"/>
    <lineage>
        <taxon>Bacteria</taxon>
        <taxon>Pseudomonadati</taxon>
        <taxon>Pseudomonadota</taxon>
        <taxon>Alphaproteobacteria</taxon>
        <taxon>Hyphomicrobiales</taxon>
        <taxon>Aurantimonadaceae</taxon>
        <taxon>Fulvimarina</taxon>
    </lineage>
</organism>
<protein>
    <submittedName>
        <fullName evidence="1">Uncharacterized protein</fullName>
    </submittedName>
</protein>
<reference evidence="1 2" key="1">
    <citation type="submission" date="2017-04" db="EMBL/GenBank/DDBJ databases">
        <authorList>
            <person name="Afonso C.L."/>
            <person name="Miller P.J."/>
            <person name="Scott M.A."/>
            <person name="Spackman E."/>
            <person name="Goraichik I."/>
            <person name="Dimitrov K.M."/>
            <person name="Suarez D.L."/>
            <person name="Swayne D.E."/>
        </authorList>
    </citation>
    <scope>NUCLEOTIDE SEQUENCE [LARGE SCALE GENOMIC DNA]</scope>
    <source>
        <strain evidence="1 2">CGMCC 1.10972</strain>
    </source>
</reference>
<proteinExistence type="predicted"/>
<accession>A0A1W2CTJ2</accession>